<dbReference type="Gene3D" id="3.90.226.10">
    <property type="entry name" value="2-enoyl-CoA Hydratase, Chain A, domain 1"/>
    <property type="match status" value="1"/>
</dbReference>
<protein>
    <submittedName>
        <fullName evidence="2">Uncharacterized protein</fullName>
    </submittedName>
</protein>
<dbReference type="Proteomes" id="UP001611548">
    <property type="component" value="Unassembled WGS sequence"/>
</dbReference>
<evidence type="ECO:0000313" key="2">
    <source>
        <dbReference type="EMBL" id="MFI1962836.1"/>
    </source>
</evidence>
<proteinExistence type="predicted"/>
<reference evidence="2 3" key="1">
    <citation type="submission" date="2024-10" db="EMBL/GenBank/DDBJ databases">
        <title>The Natural Products Discovery Center: Release of the First 8490 Sequenced Strains for Exploring Actinobacteria Biosynthetic Diversity.</title>
        <authorList>
            <person name="Kalkreuter E."/>
            <person name="Kautsar S.A."/>
            <person name="Yang D."/>
            <person name="Bader C.D."/>
            <person name="Teijaro C.N."/>
            <person name="Fluegel L."/>
            <person name="Davis C.M."/>
            <person name="Simpson J.R."/>
            <person name="Lauterbach L."/>
            <person name="Steele A.D."/>
            <person name="Gui C."/>
            <person name="Meng S."/>
            <person name="Li G."/>
            <person name="Viehrig K."/>
            <person name="Ye F."/>
            <person name="Su P."/>
            <person name="Kiefer A.F."/>
            <person name="Nichols A."/>
            <person name="Cepeda A.J."/>
            <person name="Yan W."/>
            <person name="Fan B."/>
            <person name="Jiang Y."/>
            <person name="Adhikari A."/>
            <person name="Zheng C.-J."/>
            <person name="Schuster L."/>
            <person name="Cowan T.M."/>
            <person name="Smanski M.J."/>
            <person name="Chevrette M.G."/>
            <person name="De Carvalho L.P.S."/>
            <person name="Shen B."/>
        </authorList>
    </citation>
    <scope>NUCLEOTIDE SEQUENCE [LARGE SCALE GENOMIC DNA]</scope>
    <source>
        <strain evidence="2 3">NPDC020327</strain>
    </source>
</reference>
<dbReference type="EMBL" id="JBIRWE010000001">
    <property type="protein sequence ID" value="MFI1962836.1"/>
    <property type="molecule type" value="Genomic_DNA"/>
</dbReference>
<feature type="compositionally biased region" description="Basic and acidic residues" evidence="1">
    <location>
        <begin position="9"/>
        <end position="22"/>
    </location>
</feature>
<feature type="compositionally biased region" description="Basic and acidic residues" evidence="1">
    <location>
        <begin position="34"/>
        <end position="48"/>
    </location>
</feature>
<sequence>MTAVPGRSAEQRPAEPPRHSEEFGAPSPVAVDRQPARGEPTARERTDTLLDPGSFAGPGNRERASVGVAVARGGVLCEITS</sequence>
<evidence type="ECO:0000313" key="3">
    <source>
        <dbReference type="Proteomes" id="UP001611548"/>
    </source>
</evidence>
<organism evidence="2 3">
    <name type="scientific">Streptomyces pathocidini</name>
    <dbReference type="NCBI Taxonomy" id="1650571"/>
    <lineage>
        <taxon>Bacteria</taxon>
        <taxon>Bacillati</taxon>
        <taxon>Actinomycetota</taxon>
        <taxon>Actinomycetes</taxon>
        <taxon>Kitasatosporales</taxon>
        <taxon>Streptomycetaceae</taxon>
        <taxon>Streptomyces</taxon>
    </lineage>
</organism>
<gene>
    <name evidence="2" type="ORF">ACH429_01600</name>
</gene>
<accession>A0ABW7ULU3</accession>
<dbReference type="RefSeq" id="WP_398717932.1">
    <property type="nucleotide sequence ID" value="NZ_JBIRWE010000001.1"/>
</dbReference>
<feature type="region of interest" description="Disordered" evidence="1">
    <location>
        <begin position="1"/>
        <end position="61"/>
    </location>
</feature>
<name>A0ABW7ULU3_9ACTN</name>
<keyword evidence="3" id="KW-1185">Reference proteome</keyword>
<comment type="caution">
    <text evidence="2">The sequence shown here is derived from an EMBL/GenBank/DDBJ whole genome shotgun (WGS) entry which is preliminary data.</text>
</comment>
<evidence type="ECO:0000256" key="1">
    <source>
        <dbReference type="SAM" id="MobiDB-lite"/>
    </source>
</evidence>